<organism evidence="1 2">
    <name type="scientific">Lepeophtheirus salmonis</name>
    <name type="common">Salmon louse</name>
    <name type="synonym">Caligus salmonis</name>
    <dbReference type="NCBI Taxonomy" id="72036"/>
    <lineage>
        <taxon>Eukaryota</taxon>
        <taxon>Metazoa</taxon>
        <taxon>Ecdysozoa</taxon>
        <taxon>Arthropoda</taxon>
        <taxon>Crustacea</taxon>
        <taxon>Multicrustacea</taxon>
        <taxon>Hexanauplia</taxon>
        <taxon>Copepoda</taxon>
        <taxon>Siphonostomatoida</taxon>
        <taxon>Caligidae</taxon>
        <taxon>Lepeophtheirus</taxon>
    </lineage>
</organism>
<dbReference type="AlphaFoldDB" id="A0A7R8CYX7"/>
<dbReference type="InterPro" id="IPR050934">
    <property type="entry name" value="ITIH"/>
</dbReference>
<evidence type="ECO:0000313" key="1">
    <source>
        <dbReference type="EMBL" id="CAF2972021.1"/>
    </source>
</evidence>
<name>A0A7R8CYX7_LEPSM</name>
<dbReference type="SUPFAM" id="SSF53300">
    <property type="entry name" value="vWA-like"/>
    <property type="match status" value="1"/>
</dbReference>
<protein>
    <submittedName>
        <fullName evidence="1">(salmon louse) hypothetical protein</fullName>
    </submittedName>
</protein>
<dbReference type="EMBL" id="HG994585">
    <property type="protein sequence ID" value="CAF2972021.1"/>
    <property type="molecule type" value="Genomic_DNA"/>
</dbReference>
<dbReference type="PANTHER" id="PTHR10338">
    <property type="entry name" value="INTER-ALPHA-TRYPSIN INHIBITOR HEAVY CHAIN FAMILY MEMBER"/>
    <property type="match status" value="1"/>
</dbReference>
<keyword evidence="2" id="KW-1185">Reference proteome</keyword>
<dbReference type="PANTHER" id="PTHR10338:SF108">
    <property type="entry name" value="INTER-ALPHA-TRYPSIN INHIBITOR HEAVY CHAIN H4-LIKE PROTEIN"/>
    <property type="match status" value="1"/>
</dbReference>
<evidence type="ECO:0000313" key="2">
    <source>
        <dbReference type="Proteomes" id="UP000675881"/>
    </source>
</evidence>
<gene>
    <name evidence="1" type="ORF">LSAA_11091</name>
</gene>
<proteinExistence type="predicted"/>
<dbReference type="OrthoDB" id="299997at2759"/>
<reference evidence="1" key="1">
    <citation type="submission" date="2021-02" db="EMBL/GenBank/DDBJ databases">
        <authorList>
            <person name="Bekaert M."/>
        </authorList>
    </citation>
    <scope>NUCLEOTIDE SEQUENCE</scope>
    <source>
        <strain evidence="1">IoA-00</strain>
    </source>
</reference>
<dbReference type="Gene3D" id="3.40.50.410">
    <property type="entry name" value="von Willebrand factor, type A domain"/>
    <property type="match status" value="1"/>
</dbReference>
<sequence length="131" mass="15101">MQGTKIDQMKDAMITIIDELGPEDRLKILTFSDDVWNWLLEKEPTLILLKPPPLQNGGFARRIHAGADAALQLENFFTELSSPLLYRSEEWQIMQADLPLPGHCINPIHSKLLNRRLQQNFIERRVGIQDN</sequence>
<dbReference type="GO" id="GO:0032991">
    <property type="term" value="C:protein-containing complex"/>
    <property type="evidence" value="ECO:0007669"/>
    <property type="project" value="UniProtKB-ARBA"/>
</dbReference>
<dbReference type="InterPro" id="IPR036465">
    <property type="entry name" value="vWFA_dom_sf"/>
</dbReference>
<accession>A0A7R8CYX7</accession>
<dbReference type="Proteomes" id="UP000675881">
    <property type="component" value="Chromosome 6"/>
</dbReference>